<sequence>MLAILLSVLLFSTYRWALSPWITIGPVQKVTMQKTQMELVERRRVRAVVHNYYNYYNYGGPQNVANGGPMANDNRDHRGAIQPYPQYPLAPPGLAPGYYSPNGWGPPVGFTSPIPSPIPSPGPTTPLGTSRNPYSAGPETGTSQPPENNASRPSSRNLDRPHASVQWKDRRNKQHIRVYSLDDDLNIVEMCYDEDIGWFETPANNIGRAGLGSGLAAIRWEGPLRSQFRIYYIDSQGLLTERIRGPYNSWYDGEIMMGRFRPAPASKLAASIYLIGARHHIRLVYQRADNSIQELHLEVQDWSSSEEWALGTTLPVVPLPGTSIGVAVEEKPLIPPSHGPFSDPAPTSFEGSPNDNNNPFDDDPPVVPEPELGPRVGRTRHRYGSMDEYGLFSDPAPTSFEGSPNDNNAFDPPEPDLRHRVSRTRQYADPYAAIRAMKGAPLAGPPTYEGFQGYR</sequence>
<accession>A0ACD3ADQ4</accession>
<organism evidence="1 2">
    <name type="scientific">Pluteus cervinus</name>
    <dbReference type="NCBI Taxonomy" id="181527"/>
    <lineage>
        <taxon>Eukaryota</taxon>
        <taxon>Fungi</taxon>
        <taxon>Dikarya</taxon>
        <taxon>Basidiomycota</taxon>
        <taxon>Agaricomycotina</taxon>
        <taxon>Agaricomycetes</taxon>
        <taxon>Agaricomycetidae</taxon>
        <taxon>Agaricales</taxon>
        <taxon>Pluteineae</taxon>
        <taxon>Pluteaceae</taxon>
        <taxon>Pluteus</taxon>
    </lineage>
</organism>
<dbReference type="Proteomes" id="UP000308600">
    <property type="component" value="Unassembled WGS sequence"/>
</dbReference>
<proteinExistence type="predicted"/>
<reference evidence="1 2" key="1">
    <citation type="journal article" date="2019" name="Nat. Ecol. Evol.">
        <title>Megaphylogeny resolves global patterns of mushroom evolution.</title>
        <authorList>
            <person name="Varga T."/>
            <person name="Krizsan K."/>
            <person name="Foldi C."/>
            <person name="Dima B."/>
            <person name="Sanchez-Garcia M."/>
            <person name="Sanchez-Ramirez S."/>
            <person name="Szollosi G.J."/>
            <person name="Szarkandi J.G."/>
            <person name="Papp V."/>
            <person name="Albert L."/>
            <person name="Andreopoulos W."/>
            <person name="Angelini C."/>
            <person name="Antonin V."/>
            <person name="Barry K.W."/>
            <person name="Bougher N.L."/>
            <person name="Buchanan P."/>
            <person name="Buyck B."/>
            <person name="Bense V."/>
            <person name="Catcheside P."/>
            <person name="Chovatia M."/>
            <person name="Cooper J."/>
            <person name="Damon W."/>
            <person name="Desjardin D."/>
            <person name="Finy P."/>
            <person name="Geml J."/>
            <person name="Haridas S."/>
            <person name="Hughes K."/>
            <person name="Justo A."/>
            <person name="Karasinski D."/>
            <person name="Kautmanova I."/>
            <person name="Kiss B."/>
            <person name="Kocsube S."/>
            <person name="Kotiranta H."/>
            <person name="LaButti K.M."/>
            <person name="Lechner B.E."/>
            <person name="Liimatainen K."/>
            <person name="Lipzen A."/>
            <person name="Lukacs Z."/>
            <person name="Mihaltcheva S."/>
            <person name="Morgado L.N."/>
            <person name="Niskanen T."/>
            <person name="Noordeloos M.E."/>
            <person name="Ohm R.A."/>
            <person name="Ortiz-Santana B."/>
            <person name="Ovrebo C."/>
            <person name="Racz N."/>
            <person name="Riley R."/>
            <person name="Savchenko A."/>
            <person name="Shiryaev A."/>
            <person name="Soop K."/>
            <person name="Spirin V."/>
            <person name="Szebenyi C."/>
            <person name="Tomsovsky M."/>
            <person name="Tulloss R.E."/>
            <person name="Uehling J."/>
            <person name="Grigoriev I.V."/>
            <person name="Vagvolgyi C."/>
            <person name="Papp T."/>
            <person name="Martin F.M."/>
            <person name="Miettinen O."/>
            <person name="Hibbett D.S."/>
            <person name="Nagy L.G."/>
        </authorList>
    </citation>
    <scope>NUCLEOTIDE SEQUENCE [LARGE SCALE GENOMIC DNA]</scope>
    <source>
        <strain evidence="1 2">NL-1719</strain>
    </source>
</reference>
<gene>
    <name evidence="1" type="ORF">BDN72DRAFT_861932</name>
</gene>
<protein>
    <submittedName>
        <fullName evidence="1">Uncharacterized protein</fullName>
    </submittedName>
</protein>
<evidence type="ECO:0000313" key="1">
    <source>
        <dbReference type="EMBL" id="TFK63691.1"/>
    </source>
</evidence>
<name>A0ACD3ADQ4_9AGAR</name>
<dbReference type="EMBL" id="ML208510">
    <property type="protein sequence ID" value="TFK63691.1"/>
    <property type="molecule type" value="Genomic_DNA"/>
</dbReference>
<evidence type="ECO:0000313" key="2">
    <source>
        <dbReference type="Proteomes" id="UP000308600"/>
    </source>
</evidence>
<keyword evidence="2" id="KW-1185">Reference proteome</keyword>